<dbReference type="EMBL" id="NIRN01000001">
    <property type="protein sequence ID" value="PHI07541.1"/>
    <property type="molecule type" value="Genomic_DNA"/>
</dbReference>
<comment type="caution">
    <text evidence="1">The sequence shown here is derived from an EMBL/GenBank/DDBJ whole genome shotgun (WGS) entry which is preliminary data.</text>
</comment>
<proteinExistence type="predicted"/>
<accession>A0A2C6BTK6</accession>
<protein>
    <submittedName>
        <fullName evidence="1">Uncharacterized protein</fullName>
    </submittedName>
</protein>
<sequence length="70" mass="8258">MISFFILLNFIIRSNRDNFEDYLYVRKCPDNTSIKDFIDTRIFGLLKSGEVTVVINGYGEIPNVRIYIYI</sequence>
<name>A0A2C6BTK6_FUSNP</name>
<reference evidence="1 2" key="1">
    <citation type="submission" date="2017-06" db="EMBL/GenBank/DDBJ databases">
        <title>Draft genome sequence of Fusobacterium nucleatum subsp. polymorphum KCOM 1271 (=ChDC F305).</title>
        <authorList>
            <person name="Kook J.-K."/>
            <person name="Park S.-N."/>
            <person name="Lim Y.K."/>
            <person name="Roh H."/>
        </authorList>
    </citation>
    <scope>NUCLEOTIDE SEQUENCE [LARGE SCALE GENOMIC DNA]</scope>
    <source>
        <strain evidence="2">KCOM 1271 (ChDC F305)</strain>
    </source>
</reference>
<dbReference type="AlphaFoldDB" id="A0A2C6BTK6"/>
<dbReference type="RefSeq" id="WP_098975055.1">
    <property type="nucleotide sequence ID" value="NZ_CP077110.1"/>
</dbReference>
<dbReference type="Proteomes" id="UP000224182">
    <property type="component" value="Unassembled WGS sequence"/>
</dbReference>
<evidence type="ECO:0000313" key="2">
    <source>
        <dbReference type="Proteomes" id="UP000224182"/>
    </source>
</evidence>
<organism evidence="1 2">
    <name type="scientific">Fusobacterium nucleatum subsp. polymorphum</name>
    <name type="common">Fusobacterium polymorphum</name>
    <dbReference type="NCBI Taxonomy" id="76857"/>
    <lineage>
        <taxon>Bacteria</taxon>
        <taxon>Fusobacteriati</taxon>
        <taxon>Fusobacteriota</taxon>
        <taxon>Fusobacteriia</taxon>
        <taxon>Fusobacteriales</taxon>
        <taxon>Fusobacteriaceae</taxon>
        <taxon>Fusobacterium</taxon>
    </lineage>
</organism>
<evidence type="ECO:0000313" key="1">
    <source>
        <dbReference type="EMBL" id="PHI07541.1"/>
    </source>
</evidence>
<gene>
    <name evidence="1" type="ORF">CBG54_11445</name>
</gene>